<reference evidence="6" key="1">
    <citation type="journal article" date="2023" name="GigaByte">
        <title>Genome assembly of the bearded iris, Iris pallida Lam.</title>
        <authorList>
            <person name="Bruccoleri R.E."/>
            <person name="Oakeley E.J."/>
            <person name="Faust A.M.E."/>
            <person name="Altorfer M."/>
            <person name="Dessus-Babus S."/>
            <person name="Burckhardt D."/>
            <person name="Oertli M."/>
            <person name="Naumann U."/>
            <person name="Petersen F."/>
            <person name="Wong J."/>
        </authorList>
    </citation>
    <scope>NUCLEOTIDE SEQUENCE</scope>
    <source>
        <strain evidence="6">GSM-AAB239-AS_SAM_17_03QT</strain>
    </source>
</reference>
<dbReference type="EMBL" id="JANAVB010034616">
    <property type="protein sequence ID" value="KAJ6806563.1"/>
    <property type="molecule type" value="Genomic_DNA"/>
</dbReference>
<keyword evidence="6" id="KW-0647">Proteasome</keyword>
<protein>
    <recommendedName>
        <fullName evidence="1 4">Proteasome assembly chaperone 2</fullName>
    </recommendedName>
</protein>
<dbReference type="InterPro" id="IPR038389">
    <property type="entry name" value="PSMG2_sf"/>
</dbReference>
<dbReference type="GO" id="GO:0005634">
    <property type="term" value="C:nucleus"/>
    <property type="evidence" value="ECO:0007669"/>
    <property type="project" value="TreeGrafter"/>
</dbReference>
<dbReference type="FunFam" id="3.40.50.10900:FF:000005">
    <property type="entry name" value="Proteasome assembly chaperone 2"/>
    <property type="match status" value="1"/>
</dbReference>
<gene>
    <name evidence="5" type="ORF">M6B38_175520</name>
    <name evidence="6" type="ORF">M6B38_289515</name>
</gene>
<evidence type="ECO:0000256" key="1">
    <source>
        <dbReference type="ARBA" id="ARBA00019186"/>
    </source>
</evidence>
<dbReference type="GO" id="GO:0005829">
    <property type="term" value="C:cytosol"/>
    <property type="evidence" value="ECO:0007669"/>
    <property type="project" value="TreeGrafter"/>
</dbReference>
<dbReference type="Pfam" id="PF09754">
    <property type="entry name" value="PAC2"/>
    <property type="match status" value="1"/>
</dbReference>
<evidence type="ECO:0000313" key="7">
    <source>
        <dbReference type="Proteomes" id="UP001140949"/>
    </source>
</evidence>
<name>A0AAX6HXH5_IRIPA</name>
<dbReference type="GO" id="GO:0043248">
    <property type="term" value="P:proteasome assembly"/>
    <property type="evidence" value="ECO:0007669"/>
    <property type="project" value="TreeGrafter"/>
</dbReference>
<sequence>MECTLEEGKAFSDGCSTLLLPALSIGNVGQLAIDLLISSTGAGRVGFLDEPSVLPCVGNDAYGPTPIGDLALPLEAYESSSHSVALIQQRSPVMTGMMVDFAKNLAHFVLSAGKRHVVILSSLDSGKRKNIDESSQMQIYYISSANADGSDGRCEQLGWKRLKEYTPSERRWKDLENLAEGKSGQEDADSFEDELLDDDYYASLPFAALFTCCKAQGLDVTCLLCYCSEGDNIADSFQLAEAACSFVGLTPEKFHGNEPGGWTIPLSWKTVYGPPPDISIF</sequence>
<evidence type="ECO:0000313" key="5">
    <source>
        <dbReference type="EMBL" id="KAJ6806563.1"/>
    </source>
</evidence>
<dbReference type="FunFam" id="3.40.50.10900:FF:000004">
    <property type="entry name" value="Proteasome assembly chaperone 2"/>
    <property type="match status" value="1"/>
</dbReference>
<dbReference type="Proteomes" id="UP001140949">
    <property type="component" value="Unassembled WGS sequence"/>
</dbReference>
<dbReference type="InterPro" id="IPR016562">
    <property type="entry name" value="Proteasome_assmbl_chp_2_euk"/>
</dbReference>
<dbReference type="Gene3D" id="3.40.50.10900">
    <property type="entry name" value="PAC-like subunit"/>
    <property type="match status" value="2"/>
</dbReference>
<accession>A0AAX6HXH5</accession>
<dbReference type="PANTHER" id="PTHR12970">
    <property type="entry name" value="PROTEASOME ASSEMBLY CHAPERONE 2"/>
    <property type="match status" value="1"/>
</dbReference>
<proteinExistence type="inferred from homology"/>
<dbReference type="GO" id="GO:0000502">
    <property type="term" value="C:proteasome complex"/>
    <property type="evidence" value="ECO:0007669"/>
    <property type="project" value="UniProtKB-KW"/>
</dbReference>
<dbReference type="EMBL" id="JANAVB010006400">
    <property type="protein sequence ID" value="KAJ6844925.1"/>
    <property type="molecule type" value="Genomic_DNA"/>
</dbReference>
<dbReference type="AlphaFoldDB" id="A0AAX6HXH5"/>
<keyword evidence="2 4" id="KW-0143">Chaperone</keyword>
<comment type="subunit">
    <text evidence="4">Forms a heterodimer with PSMG1.</text>
</comment>
<reference evidence="6" key="2">
    <citation type="submission" date="2023-04" db="EMBL/GenBank/DDBJ databases">
        <authorList>
            <person name="Bruccoleri R.E."/>
            <person name="Oakeley E.J."/>
            <person name="Faust A.-M."/>
            <person name="Dessus-Babus S."/>
            <person name="Altorfer M."/>
            <person name="Burckhardt D."/>
            <person name="Oertli M."/>
            <person name="Naumann U."/>
            <person name="Petersen F."/>
            <person name="Wong J."/>
        </authorList>
    </citation>
    <scope>NUCLEOTIDE SEQUENCE</scope>
    <source>
        <strain evidence="6">GSM-AAB239-AS_SAM_17_03QT</strain>
        <tissue evidence="6">Leaf</tissue>
    </source>
</reference>
<comment type="function">
    <text evidence="4">Chaperone protein which promotes assembly of the 20S proteasome as part of a heterodimer with PSMG1.</text>
</comment>
<dbReference type="InterPro" id="IPR019151">
    <property type="entry name" value="Proteasome_assmbl_chaperone_2"/>
</dbReference>
<dbReference type="PIRSF" id="PIRSF010044">
    <property type="entry name" value="UCP010044"/>
    <property type="match status" value="1"/>
</dbReference>
<evidence type="ECO:0000256" key="3">
    <source>
        <dbReference type="ARBA" id="ARBA00025745"/>
    </source>
</evidence>
<organism evidence="6 7">
    <name type="scientific">Iris pallida</name>
    <name type="common">Sweet iris</name>
    <dbReference type="NCBI Taxonomy" id="29817"/>
    <lineage>
        <taxon>Eukaryota</taxon>
        <taxon>Viridiplantae</taxon>
        <taxon>Streptophyta</taxon>
        <taxon>Embryophyta</taxon>
        <taxon>Tracheophyta</taxon>
        <taxon>Spermatophyta</taxon>
        <taxon>Magnoliopsida</taxon>
        <taxon>Liliopsida</taxon>
        <taxon>Asparagales</taxon>
        <taxon>Iridaceae</taxon>
        <taxon>Iridoideae</taxon>
        <taxon>Irideae</taxon>
        <taxon>Iris</taxon>
    </lineage>
</organism>
<evidence type="ECO:0000256" key="2">
    <source>
        <dbReference type="ARBA" id="ARBA00023186"/>
    </source>
</evidence>
<comment type="caution">
    <text evidence="6">The sequence shown here is derived from an EMBL/GenBank/DDBJ whole genome shotgun (WGS) entry which is preliminary data.</text>
</comment>
<evidence type="ECO:0000313" key="6">
    <source>
        <dbReference type="EMBL" id="KAJ6844925.1"/>
    </source>
</evidence>
<keyword evidence="7" id="KW-1185">Reference proteome</keyword>
<dbReference type="PANTHER" id="PTHR12970:SF1">
    <property type="entry name" value="PROTEASOME ASSEMBLY CHAPERONE 2"/>
    <property type="match status" value="1"/>
</dbReference>
<evidence type="ECO:0000256" key="4">
    <source>
        <dbReference type="PIRNR" id="PIRNR010044"/>
    </source>
</evidence>
<comment type="similarity">
    <text evidence="3 4">Belongs to the PSMG2 family.</text>
</comment>